<dbReference type="AlphaFoldDB" id="A0A3D9S093"/>
<dbReference type="InterPro" id="IPR004879">
    <property type="entry name" value="Ssp411-like_TRX"/>
</dbReference>
<comment type="caution">
    <text evidence="2">The sequence shown here is derived from an EMBL/GenBank/DDBJ whole genome shotgun (WGS) entry which is preliminary data.</text>
</comment>
<dbReference type="InterPro" id="IPR024705">
    <property type="entry name" value="Ssp411"/>
</dbReference>
<dbReference type="PIRSF" id="PIRSF006402">
    <property type="entry name" value="UCP006402_thioredoxin"/>
    <property type="match status" value="1"/>
</dbReference>
<dbReference type="PROSITE" id="PS51257">
    <property type="entry name" value="PROKAR_LIPOPROTEIN"/>
    <property type="match status" value="1"/>
</dbReference>
<protein>
    <recommendedName>
        <fullName evidence="1">Spermatogenesis-associated protein 20-like TRX domain-containing protein</fullName>
    </recommendedName>
</protein>
<dbReference type="EMBL" id="QTTQ01000009">
    <property type="protein sequence ID" value="REE83254.1"/>
    <property type="molecule type" value="Genomic_DNA"/>
</dbReference>
<dbReference type="Pfam" id="PF03190">
    <property type="entry name" value="Thioredox_DsbH"/>
    <property type="match status" value="1"/>
</dbReference>
<dbReference type="OrthoDB" id="9762614at2"/>
<feature type="domain" description="Spermatogenesis-associated protein 20-like TRX" evidence="1">
    <location>
        <begin position="30"/>
        <end position="184"/>
    </location>
</feature>
<keyword evidence="3" id="KW-1185">Reference proteome</keyword>
<evidence type="ECO:0000313" key="3">
    <source>
        <dbReference type="Proteomes" id="UP000256429"/>
    </source>
</evidence>
<reference evidence="2 3" key="1">
    <citation type="submission" date="2018-08" db="EMBL/GenBank/DDBJ databases">
        <title>Genomic Encyclopedia of Type Strains, Phase III (KMG-III): the genomes of soil and plant-associated and newly described type strains.</title>
        <authorList>
            <person name="Whitman W."/>
        </authorList>
    </citation>
    <scope>NUCLEOTIDE SEQUENCE [LARGE SCALE GENOMIC DNA]</scope>
    <source>
        <strain evidence="2 3">325-5</strain>
    </source>
</reference>
<organism evidence="2 3">
    <name type="scientific">Lutibacter oceani</name>
    <dbReference type="NCBI Taxonomy" id="1853311"/>
    <lineage>
        <taxon>Bacteria</taxon>
        <taxon>Pseudomonadati</taxon>
        <taxon>Bacteroidota</taxon>
        <taxon>Flavobacteriia</taxon>
        <taxon>Flavobacteriales</taxon>
        <taxon>Flavobacteriaceae</taxon>
        <taxon>Lutibacter</taxon>
    </lineage>
</organism>
<evidence type="ECO:0000259" key="1">
    <source>
        <dbReference type="Pfam" id="PF03190"/>
    </source>
</evidence>
<dbReference type="PANTHER" id="PTHR42899">
    <property type="entry name" value="SPERMATOGENESIS-ASSOCIATED PROTEIN 20"/>
    <property type="match status" value="1"/>
</dbReference>
<dbReference type="Proteomes" id="UP000256429">
    <property type="component" value="Unassembled WGS sequence"/>
</dbReference>
<dbReference type="SUPFAM" id="SSF52833">
    <property type="entry name" value="Thioredoxin-like"/>
    <property type="match status" value="1"/>
</dbReference>
<dbReference type="PANTHER" id="PTHR42899:SF1">
    <property type="entry name" value="SPERMATOGENESIS-ASSOCIATED PROTEIN 20"/>
    <property type="match status" value="1"/>
</dbReference>
<dbReference type="GO" id="GO:0005975">
    <property type="term" value="P:carbohydrate metabolic process"/>
    <property type="evidence" value="ECO:0007669"/>
    <property type="project" value="InterPro"/>
</dbReference>
<dbReference type="Gene3D" id="3.40.30.10">
    <property type="entry name" value="Glutaredoxin"/>
    <property type="match status" value="1"/>
</dbReference>
<name>A0A3D9S093_9FLAO</name>
<gene>
    <name evidence="2" type="ORF">BX611_0541</name>
</gene>
<proteinExistence type="predicted"/>
<sequence>MQRILYFLIGISIVSCTNKTEKQMTSHKFTNSLIKETSPYLLQHAHNPVDWHAWNDEALDLAKKENKLLLISIGYSSCHWCHVMEHESFESEEVAAVMNQNFINIKVDREERPDIDQVYMNAVQLMTGRGGWPLNCIALPDGRPVWGGTYFPKENWISALEQLSKMYTEKPNEVIEYAVKLTEGIKNSDLVPLNKNTKEFTVSELDSAVLTWREYMDFDLGGRKGAPKFPMPNNYIFLLRYAIQANDNLILNYVNTSLTNMAYGGINDQIGGGFSRYSVDKKWHVPHFEKMLYDNGQLVSLYAETYQATKNELYKKTVYETLEFVERELTTNEGAFYSSLDADSINEEGKLEEGAFYVWKKEKLKSILNEDFKLFSEYYNVNNYGFWEHDNYVLIRKNSNVEVAENNSITVSELEAKVEIWKKLLLQVRSKRVRPRLDDKSLTSWNALMLKGYIDAYKVFNEQHFLDIAIKNATFIYTKQLQENGNLNHSYKNGRSTINGYLEDYATVIDAYISLYEITLNELWLNTAKQLTDYSFDHFFDSEKSMFYFTSDEDTNLITRKTEIEDNVIPASNSLMANNLFKLSHYFSNNYYFRTSKQMLHNVQERTQLYGSGYSNWLQLMCNLTGNFYEIAISGNDSKTKIMELNKNYIPNKLIAGSIKKSNIPLMEGRFNENETLIYVCVDGACQLPESEVKKALNQLKIKF</sequence>
<accession>A0A3D9S093</accession>
<dbReference type="InterPro" id="IPR008928">
    <property type="entry name" value="6-hairpin_glycosidase_sf"/>
</dbReference>
<dbReference type="InterPro" id="IPR036249">
    <property type="entry name" value="Thioredoxin-like_sf"/>
</dbReference>
<dbReference type="CDD" id="cd02955">
    <property type="entry name" value="SSP411"/>
    <property type="match status" value="1"/>
</dbReference>
<dbReference type="Gene3D" id="1.50.10.20">
    <property type="match status" value="1"/>
</dbReference>
<dbReference type="SUPFAM" id="SSF48208">
    <property type="entry name" value="Six-hairpin glycosidases"/>
    <property type="match status" value="1"/>
</dbReference>
<dbReference type="RefSeq" id="WP_115877930.1">
    <property type="nucleotide sequence ID" value="NZ_QTTQ01000009.1"/>
</dbReference>
<evidence type="ECO:0000313" key="2">
    <source>
        <dbReference type="EMBL" id="REE83254.1"/>
    </source>
</evidence>